<dbReference type="SUPFAM" id="SSF47616">
    <property type="entry name" value="GST C-terminal domain-like"/>
    <property type="match status" value="1"/>
</dbReference>
<comment type="similarity">
    <text evidence="1">Belongs to the GST superfamily.</text>
</comment>
<dbReference type="Pfam" id="PF00043">
    <property type="entry name" value="GST_C"/>
    <property type="match status" value="1"/>
</dbReference>
<dbReference type="InterPro" id="IPR004046">
    <property type="entry name" value="GST_C"/>
</dbReference>
<dbReference type="InterPro" id="IPR004045">
    <property type="entry name" value="Glutathione_S-Trfase_N"/>
</dbReference>
<dbReference type="SUPFAM" id="SSF52833">
    <property type="entry name" value="Thioredoxin-like"/>
    <property type="match status" value="1"/>
</dbReference>
<dbReference type="SFLD" id="SFLDS00019">
    <property type="entry name" value="Glutathione_Transferase_(cytos"/>
    <property type="match status" value="1"/>
</dbReference>
<evidence type="ECO:0000313" key="4">
    <source>
        <dbReference type="EMBL" id="RDV01946.1"/>
    </source>
</evidence>
<proteinExistence type="inferred from homology"/>
<dbReference type="InterPro" id="IPR010987">
    <property type="entry name" value="Glutathione-S-Trfase_C-like"/>
</dbReference>
<evidence type="ECO:0000313" key="5">
    <source>
        <dbReference type="Proteomes" id="UP000263993"/>
    </source>
</evidence>
<dbReference type="PANTHER" id="PTHR44051">
    <property type="entry name" value="GLUTATHIONE S-TRANSFERASE-RELATED"/>
    <property type="match status" value="1"/>
</dbReference>
<protein>
    <submittedName>
        <fullName evidence="4">Glutathione S-transferase family protein</fullName>
    </submittedName>
</protein>
<organism evidence="4 5">
    <name type="scientific">Undibacter mobilis</name>
    <dbReference type="NCBI Taxonomy" id="2292256"/>
    <lineage>
        <taxon>Bacteria</taxon>
        <taxon>Pseudomonadati</taxon>
        <taxon>Pseudomonadota</taxon>
        <taxon>Alphaproteobacteria</taxon>
        <taxon>Hyphomicrobiales</taxon>
        <taxon>Nitrobacteraceae</taxon>
        <taxon>Undibacter</taxon>
    </lineage>
</organism>
<evidence type="ECO:0000259" key="3">
    <source>
        <dbReference type="PROSITE" id="PS50405"/>
    </source>
</evidence>
<accession>A0A371B2Y1</accession>
<dbReference type="RefSeq" id="WP_115518069.1">
    <property type="nucleotide sequence ID" value="NZ_QRGO01000002.1"/>
</dbReference>
<feature type="domain" description="GST N-terminal" evidence="2">
    <location>
        <begin position="2"/>
        <end position="85"/>
    </location>
</feature>
<dbReference type="PROSITE" id="PS50405">
    <property type="entry name" value="GST_CTER"/>
    <property type="match status" value="1"/>
</dbReference>
<dbReference type="Gene3D" id="1.20.1050.10">
    <property type="match status" value="1"/>
</dbReference>
<dbReference type="Gene3D" id="3.40.30.10">
    <property type="entry name" value="Glutaredoxin"/>
    <property type="match status" value="1"/>
</dbReference>
<comment type="caution">
    <text evidence="4">The sequence shown here is derived from an EMBL/GenBank/DDBJ whole genome shotgun (WGS) entry which is preliminary data.</text>
</comment>
<dbReference type="InterPro" id="IPR040079">
    <property type="entry name" value="Glutathione_S-Trfase"/>
</dbReference>
<gene>
    <name evidence="4" type="ORF">DXH78_15155</name>
</gene>
<dbReference type="AlphaFoldDB" id="A0A371B2Y1"/>
<evidence type="ECO:0000256" key="1">
    <source>
        <dbReference type="RuleBase" id="RU003494"/>
    </source>
</evidence>
<dbReference type="OrthoDB" id="9810080at2"/>
<keyword evidence="4" id="KW-0808">Transferase</keyword>
<dbReference type="GO" id="GO:0016740">
    <property type="term" value="F:transferase activity"/>
    <property type="evidence" value="ECO:0007669"/>
    <property type="project" value="UniProtKB-KW"/>
</dbReference>
<dbReference type="InterPro" id="IPR036249">
    <property type="entry name" value="Thioredoxin-like_sf"/>
</dbReference>
<dbReference type="PROSITE" id="PS50404">
    <property type="entry name" value="GST_NTER"/>
    <property type="match status" value="1"/>
</dbReference>
<sequence length="222" mass="24753">MADYQLYCFAQSGNAYRAALMLNLIGAKWEPVWIDFFGAGVQRSPEYRGDVNEMGEVPVLVDGAKKLSQSAVILSYLARKSGKFLPKGEDEELEALRWIIFDNQKVNGFLGPFRFLRTLAKVPGDPAVLAFLKGRADGNLAIVNKRLEKAPFLLGDKPTIADISMCAYLYYPAEEFGFDIAKEHPAIAAWLKRIEALPGWGHPYDIMPGYPLGTQGYRNKKS</sequence>
<reference evidence="5" key="1">
    <citation type="submission" date="2018-08" db="EMBL/GenBank/DDBJ databases">
        <authorList>
            <person name="Kim S.-J."/>
            <person name="Jung G.-Y."/>
        </authorList>
    </citation>
    <scope>NUCLEOTIDE SEQUENCE [LARGE SCALE GENOMIC DNA]</scope>
    <source>
        <strain evidence="5">GY_H</strain>
    </source>
</reference>
<evidence type="ECO:0000259" key="2">
    <source>
        <dbReference type="PROSITE" id="PS50404"/>
    </source>
</evidence>
<dbReference type="SFLD" id="SFLDG00358">
    <property type="entry name" value="Main_(cytGST)"/>
    <property type="match status" value="1"/>
</dbReference>
<dbReference type="EMBL" id="QRGO01000002">
    <property type="protein sequence ID" value="RDV01946.1"/>
    <property type="molecule type" value="Genomic_DNA"/>
</dbReference>
<feature type="domain" description="GST C-terminal" evidence="3">
    <location>
        <begin position="88"/>
        <end position="222"/>
    </location>
</feature>
<dbReference type="Pfam" id="PF02798">
    <property type="entry name" value="GST_N"/>
    <property type="match status" value="1"/>
</dbReference>
<dbReference type="Proteomes" id="UP000263993">
    <property type="component" value="Unassembled WGS sequence"/>
</dbReference>
<name>A0A371B2Y1_9BRAD</name>
<keyword evidence="5" id="KW-1185">Reference proteome</keyword>
<dbReference type="InterPro" id="IPR036282">
    <property type="entry name" value="Glutathione-S-Trfase_C_sf"/>
</dbReference>
<dbReference type="PANTHER" id="PTHR44051:SF2">
    <property type="entry name" value="HYPOTHETICAL GLUTATHIONE S-TRANSFERASE LIKE PROTEIN"/>
    <property type="match status" value="1"/>
</dbReference>